<accession>A0ABT0NIY6</accession>
<evidence type="ECO:0000313" key="7">
    <source>
        <dbReference type="Proteomes" id="UP001056693"/>
    </source>
</evidence>
<evidence type="ECO:0000256" key="1">
    <source>
        <dbReference type="ARBA" id="ARBA00009437"/>
    </source>
</evidence>
<keyword evidence="4" id="KW-0804">Transcription</keyword>
<dbReference type="PANTHER" id="PTHR30126">
    <property type="entry name" value="HTH-TYPE TRANSCRIPTIONAL REGULATOR"/>
    <property type="match status" value="1"/>
</dbReference>
<dbReference type="Pfam" id="PF00126">
    <property type="entry name" value="HTH_1"/>
    <property type="match status" value="1"/>
</dbReference>
<dbReference type="SUPFAM" id="SSF53850">
    <property type="entry name" value="Periplasmic binding protein-like II"/>
    <property type="match status" value="1"/>
</dbReference>
<dbReference type="Pfam" id="PF03466">
    <property type="entry name" value="LysR_substrate"/>
    <property type="match status" value="1"/>
</dbReference>
<dbReference type="InterPro" id="IPR036390">
    <property type="entry name" value="WH_DNA-bd_sf"/>
</dbReference>
<protein>
    <submittedName>
        <fullName evidence="6">LysR family transcriptional regulator</fullName>
    </submittedName>
</protein>
<keyword evidence="2" id="KW-0805">Transcription regulation</keyword>
<name>A0ABT0NIY6_9FIRM</name>
<organism evidence="6 7">
    <name type="scientific">Ruminococcus bromii</name>
    <dbReference type="NCBI Taxonomy" id="40518"/>
    <lineage>
        <taxon>Bacteria</taxon>
        <taxon>Bacillati</taxon>
        <taxon>Bacillota</taxon>
        <taxon>Clostridia</taxon>
        <taxon>Eubacteriales</taxon>
        <taxon>Oscillospiraceae</taxon>
        <taxon>Ruminococcus</taxon>
    </lineage>
</organism>
<dbReference type="InterPro" id="IPR036388">
    <property type="entry name" value="WH-like_DNA-bd_sf"/>
</dbReference>
<comment type="similarity">
    <text evidence="1">Belongs to the LysR transcriptional regulatory family.</text>
</comment>
<sequence length="294" mass="34257">MIIKIYEANMIDYRIKTFLVLCDTMNYRKTAEILNMTQPAVTQHIHFLENEYKCKLFIYDRHTLKVTSEGELLKNYAENVLFQEQKLLEKMQTAKNPVVRIGATKTIGEFVIDEKLGEYLKNPHNNLLIDIDNTVRLLKRLKRGEIDFALIEGFFDGKEFASKIYKEEDFIGVCSKEHPFANKTVPLEETFSQTLFIREKGSGTRTILEQLLSEHNYTTEHFKRSVCVSNFGLMSKMISQNIGITFAYKAFLKSNDNLSPFYINGYKVVRNFKFVYLDTPDSANTIKQFEKILE</sequence>
<dbReference type="Gene3D" id="3.40.190.10">
    <property type="entry name" value="Periplasmic binding protein-like II"/>
    <property type="match status" value="2"/>
</dbReference>
<dbReference type="Gene3D" id="1.10.10.10">
    <property type="entry name" value="Winged helix-like DNA-binding domain superfamily/Winged helix DNA-binding domain"/>
    <property type="match status" value="1"/>
</dbReference>
<feature type="domain" description="HTH lysR-type" evidence="5">
    <location>
        <begin position="15"/>
        <end position="67"/>
    </location>
</feature>
<evidence type="ECO:0000256" key="2">
    <source>
        <dbReference type="ARBA" id="ARBA00023015"/>
    </source>
</evidence>
<dbReference type="PANTHER" id="PTHR30126:SF40">
    <property type="entry name" value="HTH-TYPE TRANSCRIPTIONAL REGULATOR GLTR"/>
    <property type="match status" value="1"/>
</dbReference>
<proteinExistence type="inferred from homology"/>
<comment type="caution">
    <text evidence="6">The sequence shown here is derived from an EMBL/GenBank/DDBJ whole genome shotgun (WGS) entry which is preliminary data.</text>
</comment>
<dbReference type="SUPFAM" id="SSF46785">
    <property type="entry name" value="Winged helix' DNA-binding domain"/>
    <property type="match status" value="1"/>
</dbReference>
<evidence type="ECO:0000313" key="6">
    <source>
        <dbReference type="EMBL" id="MCL3788215.1"/>
    </source>
</evidence>
<keyword evidence="3" id="KW-0238">DNA-binding</keyword>
<dbReference type="InterPro" id="IPR005119">
    <property type="entry name" value="LysR_subst-bd"/>
</dbReference>
<dbReference type="EMBL" id="SNUZ01000013">
    <property type="protein sequence ID" value="MCL3788215.1"/>
    <property type="molecule type" value="Genomic_DNA"/>
</dbReference>
<reference evidence="6 7" key="1">
    <citation type="submission" date="2019-03" db="EMBL/GenBank/DDBJ databases">
        <authorList>
            <person name="Molinero N."/>
            <person name="Sanchez B."/>
            <person name="Walker A."/>
            <person name="Duncan S."/>
            <person name="Delgado S."/>
            <person name="Margolles A."/>
        </authorList>
    </citation>
    <scope>NUCLEOTIDE SEQUENCE [LARGE SCALE GENOMIC DNA]</scope>
    <source>
        <strain evidence="6 7">IPLA60002</strain>
    </source>
</reference>
<gene>
    <name evidence="6" type="ORF">E2N93_09415</name>
</gene>
<keyword evidence="7" id="KW-1185">Reference proteome</keyword>
<evidence type="ECO:0000256" key="3">
    <source>
        <dbReference type="ARBA" id="ARBA00023125"/>
    </source>
</evidence>
<dbReference type="PROSITE" id="PS50931">
    <property type="entry name" value="HTH_LYSR"/>
    <property type="match status" value="1"/>
</dbReference>
<dbReference type="Proteomes" id="UP001056693">
    <property type="component" value="Unassembled WGS sequence"/>
</dbReference>
<dbReference type="InterPro" id="IPR000847">
    <property type="entry name" value="LysR_HTH_N"/>
</dbReference>
<evidence type="ECO:0000259" key="5">
    <source>
        <dbReference type="PROSITE" id="PS50931"/>
    </source>
</evidence>
<evidence type="ECO:0000256" key="4">
    <source>
        <dbReference type="ARBA" id="ARBA00023163"/>
    </source>
</evidence>